<dbReference type="Proteomes" id="UP001367508">
    <property type="component" value="Unassembled WGS sequence"/>
</dbReference>
<accession>A0AAN9JDE6</accession>
<evidence type="ECO:0000256" key="1">
    <source>
        <dbReference type="SAM" id="MobiDB-lite"/>
    </source>
</evidence>
<gene>
    <name evidence="2" type="ORF">VNO77_49211</name>
</gene>
<dbReference type="EMBL" id="JAYMYQ010000055">
    <property type="protein sequence ID" value="KAK7296970.1"/>
    <property type="molecule type" value="Genomic_DNA"/>
</dbReference>
<comment type="caution">
    <text evidence="2">The sequence shown here is derived from an EMBL/GenBank/DDBJ whole genome shotgun (WGS) entry which is preliminary data.</text>
</comment>
<dbReference type="AlphaFoldDB" id="A0AAN9JDE6"/>
<name>A0AAN9JDE6_CANGL</name>
<proteinExistence type="predicted"/>
<protein>
    <submittedName>
        <fullName evidence="2">Uncharacterized protein</fullName>
    </submittedName>
</protein>
<feature type="compositionally biased region" description="Low complexity" evidence="1">
    <location>
        <begin position="426"/>
        <end position="476"/>
    </location>
</feature>
<keyword evidence="3" id="KW-1185">Reference proteome</keyword>
<evidence type="ECO:0000313" key="3">
    <source>
        <dbReference type="Proteomes" id="UP001367508"/>
    </source>
</evidence>
<feature type="region of interest" description="Disordered" evidence="1">
    <location>
        <begin position="425"/>
        <end position="480"/>
    </location>
</feature>
<evidence type="ECO:0000313" key="2">
    <source>
        <dbReference type="EMBL" id="KAK7296970.1"/>
    </source>
</evidence>
<sequence length="1212" mass="130387">MVGVAKNYYAEVDITTVSDSEWLLVFSYGEEKLKGLEDQYKLQIRAYELKEQFCLTLESAELRLRKYPLTTIANNNVQLDLDTLLRFVCAYALNDTHVSQTIIASSFESLPDQIKSFGLLVEFTPEKSDLLGINFTSISTEVITMKKASTFKRKELVTKTSSSNHGLQLRSLVIGVCFGLATATSISSIASNTGLNSLGSTQSNVESINQQSSTVGNSYTNTVTSNIPTITSSPFVADDNSAAAQSAINTAAVGCGDANTQGSIAWTQQEVIKNRQILNTAPVDIDALFNGSSGGSSGSSCFSDITKMIDLSIAIPDFSGMKAAAIAALRAYATRKVCTMVNEATKKALEPLNNAIDIINKNGTIDLNGAVQGAVTGGLGKIDPELADIYKTQAPTGQSVNVFPTETTQFNTDLKNVQNSVNNSIGGMTNPTGTNTTGGSNGNTWSNATNPTATASTGNLAASTQGNQTQNNTNSGRLGSSQTTSCVVFANQQAEKIKLVQSSIYARDMVSNFMKVMMSNSSEAEANRLERHKNYCSIAEANMGICSILPNGLQSGDSNYSLVFNNNKLQSDTHKAATDYIANIVDNRYSAQDICSNAQCISKQIDYITRTSAIPFYEANANANLQYEVVSPQFQSQVQTLSATMTTNFATTQANLLYAIQENTRQISSAISVAVTQSSAGATQVIDARKNAAQGLATAIQAIGQQDKIIDTVLSYGSTGQGYNTCKVLVGNATLSNGKNESQKLAAKMVNNTSTGTGRLVHDINQVNKETIQRHRELFCTAEEASKGLCTVSKLAGGDTNAALLFQPAKTNSLEAEARRSLRGNILGAPDVALNSVNGMTPRGQQYLFALNRKTALQAFPAYSLASIDAANLQTIKNENGELRSPNQMIDDVIGRYYGTEEAKKWQATMMNQSTRGLLVEMARQKGFAQLKATFTTGLNTLDTSVSSALQLERSMILGAIGVQTQQEAVNASNIAHADMEIARTTASAIGAMKQSDRIKDTALNYGAAGQGYNPCLVLNERRTITETQEKDKEIRADMVFQNVTAGTGKFANPIKAQDEALKLHHDYFCTSEQAAAGLCLSVGEMQGANLQASTLFEYSSSTDKYAMAKTSFINNMVGLPDAPLSATAAKTPRGQEYLRQKFEKDAVISPALNSLMAIQSEFTATPNGTESGQPVKPLRQQYREQVDRYLGHGEEYKNWNRSLVDRLNVEF</sequence>
<organism evidence="2 3">
    <name type="scientific">Canavalia gladiata</name>
    <name type="common">Sword bean</name>
    <name type="synonym">Dolichos gladiatus</name>
    <dbReference type="NCBI Taxonomy" id="3824"/>
    <lineage>
        <taxon>Eukaryota</taxon>
        <taxon>Viridiplantae</taxon>
        <taxon>Streptophyta</taxon>
        <taxon>Embryophyta</taxon>
        <taxon>Tracheophyta</taxon>
        <taxon>Spermatophyta</taxon>
        <taxon>Magnoliopsida</taxon>
        <taxon>eudicotyledons</taxon>
        <taxon>Gunneridae</taxon>
        <taxon>Pentapetalae</taxon>
        <taxon>rosids</taxon>
        <taxon>fabids</taxon>
        <taxon>Fabales</taxon>
        <taxon>Fabaceae</taxon>
        <taxon>Papilionoideae</taxon>
        <taxon>50 kb inversion clade</taxon>
        <taxon>NPAAA clade</taxon>
        <taxon>indigoferoid/millettioid clade</taxon>
        <taxon>Phaseoleae</taxon>
        <taxon>Canavalia</taxon>
    </lineage>
</organism>
<reference evidence="2 3" key="1">
    <citation type="submission" date="2024-01" db="EMBL/GenBank/DDBJ databases">
        <title>The genomes of 5 underutilized Papilionoideae crops provide insights into root nodulation and disease resistanc.</title>
        <authorList>
            <person name="Jiang F."/>
        </authorList>
    </citation>
    <scope>NUCLEOTIDE SEQUENCE [LARGE SCALE GENOMIC DNA]</scope>
    <source>
        <strain evidence="2">LVBAO_FW01</strain>
        <tissue evidence="2">Leaves</tissue>
    </source>
</reference>